<accession>A0A840IHN3</accession>
<evidence type="ECO:0000313" key="4">
    <source>
        <dbReference type="Proteomes" id="UP000585272"/>
    </source>
</evidence>
<sequence length="295" mass="32618">MDLVELANSQWGVVARRQLEAVGVTPAMVKARLARGSLTRLHRGVYVVGHRRLAPQGHALAAVLAAGPGAALSHRSAAWLHELAPLRWGRIDVTTSTRAQSTSTYRVHRAPALTADDLTTVDDIPLTSLPRTVVDLAAVLSQDRLASVLAEAERRRLLDLHALEAAIERTRTRTGPGHARLRAVLAEHAAHGVQLDRSALERRFLGLTAEAGLPRPRLNHRVLRFEVDAVWPRERVAVELDGWAFHRHRRAFQRDREKGNALSAAGWTVLRFTHHDVAERPAAVATQLRRVLDGR</sequence>
<reference evidence="3 4" key="1">
    <citation type="submission" date="2020-08" db="EMBL/GenBank/DDBJ databases">
        <title>Genomic Encyclopedia of Archaeal and Bacterial Type Strains, Phase II (KMG-II): from individual species to whole genera.</title>
        <authorList>
            <person name="Goeker M."/>
        </authorList>
    </citation>
    <scope>NUCLEOTIDE SEQUENCE [LARGE SCALE GENOMIC DNA]</scope>
    <source>
        <strain evidence="3 4">DSM 23288</strain>
    </source>
</reference>
<keyword evidence="4" id="KW-1185">Reference proteome</keyword>
<evidence type="ECO:0000259" key="2">
    <source>
        <dbReference type="Pfam" id="PF13338"/>
    </source>
</evidence>
<dbReference type="AlphaFoldDB" id="A0A840IHN3"/>
<proteinExistence type="predicted"/>
<keyword evidence="3" id="KW-0540">Nuclease</keyword>
<dbReference type="Pfam" id="PF13338">
    <property type="entry name" value="AbiEi_4"/>
    <property type="match status" value="1"/>
</dbReference>
<dbReference type="Pfam" id="PF04480">
    <property type="entry name" value="DUF559"/>
    <property type="match status" value="1"/>
</dbReference>
<keyword evidence="3" id="KW-0378">Hydrolase</keyword>
<gene>
    <name evidence="3" type="ORF">BDZ31_003426</name>
</gene>
<keyword evidence="3" id="KW-0255">Endonuclease</keyword>
<evidence type="ECO:0000259" key="1">
    <source>
        <dbReference type="Pfam" id="PF04480"/>
    </source>
</evidence>
<dbReference type="SUPFAM" id="SSF52980">
    <property type="entry name" value="Restriction endonuclease-like"/>
    <property type="match status" value="1"/>
</dbReference>
<dbReference type="EMBL" id="JACHNU010000005">
    <property type="protein sequence ID" value="MBB4663825.1"/>
    <property type="molecule type" value="Genomic_DNA"/>
</dbReference>
<dbReference type="RefSeq" id="WP_343075614.1">
    <property type="nucleotide sequence ID" value="NZ_JACHNU010000005.1"/>
</dbReference>
<dbReference type="InterPro" id="IPR025159">
    <property type="entry name" value="AbiEi_N"/>
</dbReference>
<dbReference type="GO" id="GO:0004519">
    <property type="term" value="F:endonuclease activity"/>
    <property type="evidence" value="ECO:0007669"/>
    <property type="project" value="UniProtKB-KW"/>
</dbReference>
<name>A0A840IHN3_9ACTN</name>
<dbReference type="Proteomes" id="UP000585272">
    <property type="component" value="Unassembled WGS sequence"/>
</dbReference>
<dbReference type="InterPro" id="IPR007569">
    <property type="entry name" value="DUF559"/>
</dbReference>
<protein>
    <submittedName>
        <fullName evidence="3">Very-short-patch-repair endonuclease/predicted transcriptional regulator of viral defense system</fullName>
    </submittedName>
</protein>
<dbReference type="InterPro" id="IPR011335">
    <property type="entry name" value="Restrct_endonuc-II-like"/>
</dbReference>
<dbReference type="Gene3D" id="3.40.960.10">
    <property type="entry name" value="VSR Endonuclease"/>
    <property type="match status" value="1"/>
</dbReference>
<feature type="domain" description="AbiEi antitoxin N-terminal" evidence="2">
    <location>
        <begin position="2"/>
        <end position="48"/>
    </location>
</feature>
<feature type="domain" description="DUF559" evidence="1">
    <location>
        <begin position="220"/>
        <end position="292"/>
    </location>
</feature>
<evidence type="ECO:0000313" key="3">
    <source>
        <dbReference type="EMBL" id="MBB4663825.1"/>
    </source>
</evidence>
<organism evidence="3 4">
    <name type="scientific">Conexibacter arvalis</name>
    <dbReference type="NCBI Taxonomy" id="912552"/>
    <lineage>
        <taxon>Bacteria</taxon>
        <taxon>Bacillati</taxon>
        <taxon>Actinomycetota</taxon>
        <taxon>Thermoleophilia</taxon>
        <taxon>Solirubrobacterales</taxon>
        <taxon>Conexibacteraceae</taxon>
        <taxon>Conexibacter</taxon>
    </lineage>
</organism>
<comment type="caution">
    <text evidence="3">The sequence shown here is derived from an EMBL/GenBank/DDBJ whole genome shotgun (WGS) entry which is preliminary data.</text>
</comment>